<name>A0A7M7GYN5_APIME</name>
<evidence type="ECO:0000256" key="4">
    <source>
        <dbReference type="ARBA" id="ARBA00022490"/>
    </source>
</evidence>
<dbReference type="GO" id="GO:0005737">
    <property type="term" value="C:cytoplasm"/>
    <property type="evidence" value="ECO:0007669"/>
    <property type="project" value="TreeGrafter"/>
</dbReference>
<feature type="coiled-coil region" evidence="10">
    <location>
        <begin position="200"/>
        <end position="261"/>
    </location>
</feature>
<evidence type="ECO:0000256" key="10">
    <source>
        <dbReference type="SAM" id="Coils"/>
    </source>
</evidence>
<evidence type="ECO:0000313" key="11">
    <source>
        <dbReference type="EnsemblMetazoa" id="XP_006569559"/>
    </source>
</evidence>
<dbReference type="OrthoDB" id="10254713at2759"/>
<dbReference type="GeneID" id="725963"/>
<dbReference type="SMART" id="SM00015">
    <property type="entry name" value="IQ"/>
    <property type="match status" value="1"/>
</dbReference>
<dbReference type="InterPro" id="IPR042618">
    <property type="entry name" value="IQCG"/>
</dbReference>
<evidence type="ECO:0000256" key="1">
    <source>
        <dbReference type="ARBA" id="ARBA00004611"/>
    </source>
</evidence>
<evidence type="ECO:0000313" key="12">
    <source>
        <dbReference type="Proteomes" id="UP000005203"/>
    </source>
</evidence>
<proteinExistence type="inferred from homology"/>
<dbReference type="AlphaFoldDB" id="A0A7M7GYN5"/>
<evidence type="ECO:0000313" key="13">
    <source>
        <dbReference type="RefSeq" id="XP_006569559.2"/>
    </source>
</evidence>
<dbReference type="Pfam" id="PF00612">
    <property type="entry name" value="IQ"/>
    <property type="match status" value="1"/>
</dbReference>
<gene>
    <name evidence="13" type="primary">LOC725963</name>
</gene>
<evidence type="ECO:0000256" key="3">
    <source>
        <dbReference type="ARBA" id="ARBA00013738"/>
    </source>
</evidence>
<comment type="subcellular location">
    <subcellularLocation>
        <location evidence="1">Cytoplasm</location>
        <location evidence="1">Cytoskeleton</location>
        <location evidence="1">Flagellum axoneme</location>
    </subcellularLocation>
</comment>
<dbReference type="KEGG" id="ame:725963"/>
<keyword evidence="12" id="KW-1185">Reference proteome</keyword>
<dbReference type="CDD" id="cd23766">
    <property type="entry name" value="IQCG"/>
    <property type="match status" value="1"/>
</dbReference>
<dbReference type="GO" id="GO:0044782">
    <property type="term" value="P:cilium organization"/>
    <property type="evidence" value="ECO:0007669"/>
    <property type="project" value="TreeGrafter"/>
</dbReference>
<dbReference type="InterPro" id="IPR000048">
    <property type="entry name" value="IQ_motif_EF-hand-BS"/>
</dbReference>
<keyword evidence="4" id="KW-0963">Cytoplasm</keyword>
<organism evidence="11">
    <name type="scientific">Apis mellifera</name>
    <name type="common">Honeybee</name>
    <dbReference type="NCBI Taxonomy" id="7460"/>
    <lineage>
        <taxon>Eukaryota</taxon>
        <taxon>Metazoa</taxon>
        <taxon>Ecdysozoa</taxon>
        <taxon>Arthropoda</taxon>
        <taxon>Hexapoda</taxon>
        <taxon>Insecta</taxon>
        <taxon>Pterygota</taxon>
        <taxon>Neoptera</taxon>
        <taxon>Endopterygota</taxon>
        <taxon>Hymenoptera</taxon>
        <taxon>Apocrita</taxon>
        <taxon>Aculeata</taxon>
        <taxon>Apoidea</taxon>
        <taxon>Anthophila</taxon>
        <taxon>Apidae</taxon>
        <taxon>Apis</taxon>
    </lineage>
</organism>
<keyword evidence="6" id="KW-0969">Cilium</keyword>
<keyword evidence="5" id="KW-0282">Flagellum</keyword>
<protein>
    <recommendedName>
        <fullName evidence="3">Dynein regulatory complex protein 9</fullName>
    </recommendedName>
    <alternativeName>
        <fullName evidence="9">IQ domain-containing protein G</fullName>
    </alternativeName>
</protein>
<comment type="similarity">
    <text evidence="2">Belongs to the DRC9 family.</text>
</comment>
<accession>A0A8B6Z6X1</accession>
<dbReference type="Proteomes" id="UP000005203">
    <property type="component" value="Linkage group LG5"/>
</dbReference>
<evidence type="ECO:0000256" key="9">
    <source>
        <dbReference type="ARBA" id="ARBA00032183"/>
    </source>
</evidence>
<evidence type="ECO:0000256" key="2">
    <source>
        <dbReference type="ARBA" id="ARBA00008222"/>
    </source>
</evidence>
<keyword evidence="7" id="KW-0206">Cytoskeleton</keyword>
<reference evidence="11" key="1">
    <citation type="submission" date="2021-01" db="UniProtKB">
        <authorList>
            <consortium name="EnsemblMetazoa"/>
        </authorList>
    </citation>
    <scope>IDENTIFICATION</scope>
    <source>
        <strain evidence="11">DH4</strain>
    </source>
</reference>
<dbReference type="Gene3D" id="1.20.5.190">
    <property type="match status" value="1"/>
</dbReference>
<dbReference type="PROSITE" id="PS50096">
    <property type="entry name" value="IQ"/>
    <property type="match status" value="1"/>
</dbReference>
<keyword evidence="8" id="KW-0966">Cell projection</keyword>
<evidence type="ECO:0000256" key="6">
    <source>
        <dbReference type="ARBA" id="ARBA00023069"/>
    </source>
</evidence>
<dbReference type="PANTHER" id="PTHR14871:SF1">
    <property type="entry name" value="DYNEIN REGULATORY COMPLEX PROTEIN 9"/>
    <property type="match status" value="1"/>
</dbReference>
<dbReference type="GO" id="GO:0031514">
    <property type="term" value="C:motile cilium"/>
    <property type="evidence" value="ECO:0007669"/>
    <property type="project" value="TreeGrafter"/>
</dbReference>
<evidence type="ECO:0000256" key="7">
    <source>
        <dbReference type="ARBA" id="ARBA00023212"/>
    </source>
</evidence>
<evidence type="ECO:0000256" key="5">
    <source>
        <dbReference type="ARBA" id="ARBA00022846"/>
    </source>
</evidence>
<sequence length="299" mass="36123">MATNDSSRFSPAERPVILAALEEFTNALAIYHSTLRKPRRHDNDILADCLPLDELRATNPKIMEIMEIEDVKERAASKKIYEDSLRVKRIMEELKIEIRERGTFELLNEEIEKIVAREKEEECLFKEREKLRENTEKLRKIIDEKKIFNEQEKIRILNELLKEQDNVEKLKLISNVKLNYVTEWEKARYEQNSLRCDMEIEKLEKMLKDLRMREKNERRVHAELTKFLTRETAYQCNQKFINTYLEEKEALEKEKEQWKHMQKSAIKIQAWWRGVMVRRKLGPYRLAEKKKKRPTKTKK</sequence>
<reference evidence="13" key="2">
    <citation type="submission" date="2025-04" db="UniProtKB">
        <authorList>
            <consortium name="RefSeq"/>
        </authorList>
    </citation>
    <scope>IDENTIFICATION</scope>
    <source>
        <strain evidence="13">DH4</strain>
        <tissue evidence="13">Whole body</tissue>
    </source>
</reference>
<dbReference type="RefSeq" id="XP_006569559.2">
    <property type="nucleotide sequence ID" value="XM_006569496.3"/>
</dbReference>
<evidence type="ECO:0000256" key="8">
    <source>
        <dbReference type="ARBA" id="ARBA00023273"/>
    </source>
</evidence>
<dbReference type="PANTHER" id="PTHR14871">
    <property type="entry name" value="DYNEIN REGULATORY COMPLEX PROTEIN 9"/>
    <property type="match status" value="1"/>
</dbReference>
<dbReference type="EnsemblMetazoa" id="XM_006569496">
    <property type="protein sequence ID" value="XP_006569559"/>
    <property type="gene ID" value="LOC725963"/>
</dbReference>
<accession>A0A7M7GYN5</accession>
<keyword evidence="10" id="KW-0175">Coiled coil</keyword>